<sequence length="48" mass="5768">MIGRYQLKSRRGSFHDSPYLAYDSDAYFNQNYVVRFRESAPQQLTIYD</sequence>
<protein>
    <submittedName>
        <fullName evidence="1">Uncharacterized protein</fullName>
    </submittedName>
</protein>
<dbReference type="STRING" id="661478.OP10G_3063"/>
<evidence type="ECO:0000313" key="2">
    <source>
        <dbReference type="Proteomes" id="UP000027982"/>
    </source>
</evidence>
<proteinExistence type="predicted"/>
<keyword evidence="2" id="KW-1185">Reference proteome</keyword>
<organism evidence="1 2">
    <name type="scientific">Fimbriimonas ginsengisoli Gsoil 348</name>
    <dbReference type="NCBI Taxonomy" id="661478"/>
    <lineage>
        <taxon>Bacteria</taxon>
        <taxon>Bacillati</taxon>
        <taxon>Armatimonadota</taxon>
        <taxon>Fimbriimonadia</taxon>
        <taxon>Fimbriimonadales</taxon>
        <taxon>Fimbriimonadaceae</taxon>
        <taxon>Fimbriimonas</taxon>
    </lineage>
</organism>
<gene>
    <name evidence="1" type="ORF">OP10G_3063</name>
</gene>
<dbReference type="Proteomes" id="UP000027982">
    <property type="component" value="Chromosome"/>
</dbReference>
<name>A0A068NSL4_FIMGI</name>
<dbReference type="HOGENOM" id="CLU_3153068_0_0_0"/>
<dbReference type="AlphaFoldDB" id="A0A068NSL4"/>
<dbReference type="KEGG" id="fgi:OP10G_3063"/>
<dbReference type="EMBL" id="CP007139">
    <property type="protein sequence ID" value="AIE86431.1"/>
    <property type="molecule type" value="Genomic_DNA"/>
</dbReference>
<evidence type="ECO:0000313" key="1">
    <source>
        <dbReference type="EMBL" id="AIE86431.1"/>
    </source>
</evidence>
<accession>A0A068NSL4</accession>
<reference evidence="1 2" key="1">
    <citation type="journal article" date="2014" name="PLoS ONE">
        <title>The first complete genome sequence of the class fimbriimonadia in the phylum armatimonadetes.</title>
        <authorList>
            <person name="Hu Z.Y."/>
            <person name="Wang Y.Z."/>
            <person name="Im W.T."/>
            <person name="Wang S.Y."/>
            <person name="Zhao G.P."/>
            <person name="Zheng H.J."/>
            <person name="Quan Z.X."/>
        </authorList>
    </citation>
    <scope>NUCLEOTIDE SEQUENCE [LARGE SCALE GENOMIC DNA]</scope>
    <source>
        <strain evidence="1">Gsoil 348</strain>
    </source>
</reference>